<dbReference type="Proteomes" id="UP001060085">
    <property type="component" value="Linkage Group LG04"/>
</dbReference>
<accession>A0ACC0B7Z3</accession>
<gene>
    <name evidence="1" type="ORF">M9H77_18610</name>
</gene>
<evidence type="ECO:0000313" key="2">
    <source>
        <dbReference type="Proteomes" id="UP001060085"/>
    </source>
</evidence>
<keyword evidence="2" id="KW-1185">Reference proteome</keyword>
<comment type="caution">
    <text evidence="1">The sequence shown here is derived from an EMBL/GenBank/DDBJ whole genome shotgun (WGS) entry which is preliminary data.</text>
</comment>
<dbReference type="EMBL" id="CM044704">
    <property type="protein sequence ID" value="KAI5668757.1"/>
    <property type="molecule type" value="Genomic_DNA"/>
</dbReference>
<reference evidence="2" key="1">
    <citation type="journal article" date="2023" name="Nat. Plants">
        <title>Single-cell RNA sequencing provides a high-resolution roadmap for understanding the multicellular compartmentation of specialized metabolism.</title>
        <authorList>
            <person name="Sun S."/>
            <person name="Shen X."/>
            <person name="Li Y."/>
            <person name="Li Y."/>
            <person name="Wang S."/>
            <person name="Li R."/>
            <person name="Zhang H."/>
            <person name="Shen G."/>
            <person name="Guo B."/>
            <person name="Wei J."/>
            <person name="Xu J."/>
            <person name="St-Pierre B."/>
            <person name="Chen S."/>
            <person name="Sun C."/>
        </authorList>
    </citation>
    <scope>NUCLEOTIDE SEQUENCE [LARGE SCALE GENOMIC DNA]</scope>
</reference>
<evidence type="ECO:0000313" key="1">
    <source>
        <dbReference type="EMBL" id="KAI5668757.1"/>
    </source>
</evidence>
<proteinExistence type="predicted"/>
<organism evidence="1 2">
    <name type="scientific">Catharanthus roseus</name>
    <name type="common">Madagascar periwinkle</name>
    <name type="synonym">Vinca rosea</name>
    <dbReference type="NCBI Taxonomy" id="4058"/>
    <lineage>
        <taxon>Eukaryota</taxon>
        <taxon>Viridiplantae</taxon>
        <taxon>Streptophyta</taxon>
        <taxon>Embryophyta</taxon>
        <taxon>Tracheophyta</taxon>
        <taxon>Spermatophyta</taxon>
        <taxon>Magnoliopsida</taxon>
        <taxon>eudicotyledons</taxon>
        <taxon>Gunneridae</taxon>
        <taxon>Pentapetalae</taxon>
        <taxon>asterids</taxon>
        <taxon>lamiids</taxon>
        <taxon>Gentianales</taxon>
        <taxon>Apocynaceae</taxon>
        <taxon>Rauvolfioideae</taxon>
        <taxon>Vinceae</taxon>
        <taxon>Catharanthinae</taxon>
        <taxon>Catharanthus</taxon>
    </lineage>
</organism>
<protein>
    <submittedName>
        <fullName evidence="1">Uncharacterized protein</fullName>
    </submittedName>
</protein>
<name>A0ACC0B7Z3_CATRO</name>
<sequence length="578" mass="65807">MSVKSTRCSLPMGVDLEDPSCELSKDKEEDGSVANRGIEHAESGLCNKDSSMLSGYNKDNVGRTKTAKQNSFDGAVMNMYSLRELEPHDRMEFESKEDALSFYKEYAKSIGFSAIIKASRRSRISGKFIDAKFVCSRYGKKNESARLETPDSLPGADGTMNISTKKKRGRINRSWSKTDCKACMHVKKRQEGRWTICNLIKEHNHEIFPDQACCFRDHRNADIGCSNIDRLDATHSRTKKMYMSSQTGMSTMQRLESLTLFDKYMQRKTTLKEFFDQYKSMLKEKYEDEAKADFETWHNKPGLKSPSPFGKQMAALYTHAIFKKFQVEVLGVVACHPKKESEDGPNTKFKVQDFEENQDFIVVWNDTIADASCSCQLFEYNGFLCRHIMIVLQMFGIHNIPNKYILKRWTKNAKNREVIRTTGLVKSPVERYNDICRRVLKLGDEASLSLETYNIAFNALKDALRKCESLNCSIQYIAESSSPSDHGLPEFEEVSAGGSTNKVTRGTNVSGNGETQPEHEVVTAGMNSNWQRMEYSNDWASALGCYSASEESIQGMKQYQLYCPFQFVGRTTYNWSKS</sequence>